<protein>
    <submittedName>
        <fullName evidence="1">Uncharacterized protein</fullName>
    </submittedName>
</protein>
<name>A0ABP8RRM3_9PSEU</name>
<sequence length="72" mass="7254">MFQGEVHTLELTEASFSAGLLAAPLQVPFEIVEAEQHGRVDLQARAAEAGVLAGAGCGVGATAAAKLVGHRG</sequence>
<evidence type="ECO:0000313" key="2">
    <source>
        <dbReference type="Proteomes" id="UP001501598"/>
    </source>
</evidence>
<proteinExistence type="predicted"/>
<evidence type="ECO:0000313" key="1">
    <source>
        <dbReference type="EMBL" id="GAA4546282.1"/>
    </source>
</evidence>
<dbReference type="EMBL" id="BAABGT010000032">
    <property type="protein sequence ID" value="GAA4546282.1"/>
    <property type="molecule type" value="Genomic_DNA"/>
</dbReference>
<accession>A0ABP8RRM3</accession>
<organism evidence="1 2">
    <name type="scientific">Pseudonocardia xishanensis</name>
    <dbReference type="NCBI Taxonomy" id="630995"/>
    <lineage>
        <taxon>Bacteria</taxon>
        <taxon>Bacillati</taxon>
        <taxon>Actinomycetota</taxon>
        <taxon>Actinomycetes</taxon>
        <taxon>Pseudonocardiales</taxon>
        <taxon>Pseudonocardiaceae</taxon>
        <taxon>Pseudonocardia</taxon>
    </lineage>
</organism>
<gene>
    <name evidence="1" type="ORF">GCM10023175_28130</name>
</gene>
<dbReference type="Proteomes" id="UP001501598">
    <property type="component" value="Unassembled WGS sequence"/>
</dbReference>
<comment type="caution">
    <text evidence="1">The sequence shown here is derived from an EMBL/GenBank/DDBJ whole genome shotgun (WGS) entry which is preliminary data.</text>
</comment>
<keyword evidence="2" id="KW-1185">Reference proteome</keyword>
<reference evidence="2" key="1">
    <citation type="journal article" date="2019" name="Int. J. Syst. Evol. Microbiol.">
        <title>The Global Catalogue of Microorganisms (GCM) 10K type strain sequencing project: providing services to taxonomists for standard genome sequencing and annotation.</title>
        <authorList>
            <consortium name="The Broad Institute Genomics Platform"/>
            <consortium name="The Broad Institute Genome Sequencing Center for Infectious Disease"/>
            <person name="Wu L."/>
            <person name="Ma J."/>
        </authorList>
    </citation>
    <scope>NUCLEOTIDE SEQUENCE [LARGE SCALE GENOMIC DNA]</scope>
    <source>
        <strain evidence="2">JCM 17906</strain>
    </source>
</reference>